<dbReference type="PROSITE" id="PS50089">
    <property type="entry name" value="ZF_RING_2"/>
    <property type="match status" value="1"/>
</dbReference>
<dbReference type="Pfam" id="PF22929">
    <property type="entry name" value="INTS1_INTS2-bd"/>
    <property type="match status" value="1"/>
</dbReference>
<feature type="region of interest" description="Disordered" evidence="10">
    <location>
        <begin position="1"/>
        <end position="60"/>
    </location>
</feature>
<feature type="compositionally biased region" description="Polar residues" evidence="10">
    <location>
        <begin position="40"/>
        <end position="50"/>
    </location>
</feature>
<feature type="repeat" description="NHL" evidence="8">
    <location>
        <begin position="3265"/>
        <end position="3308"/>
    </location>
</feature>
<feature type="compositionally biased region" description="Polar residues" evidence="10">
    <location>
        <begin position="242"/>
        <end position="253"/>
    </location>
</feature>
<dbReference type="InterPro" id="IPR053965">
    <property type="entry name" value="INTS1_R4"/>
</dbReference>
<dbReference type="Pfam" id="PF22927">
    <property type="entry name" value="INT1_R3"/>
    <property type="match status" value="1"/>
</dbReference>
<feature type="domain" description="RING-type" evidence="11">
    <location>
        <begin position="3156"/>
        <end position="3198"/>
    </location>
</feature>
<dbReference type="Gene3D" id="3.30.40.10">
    <property type="entry name" value="Zinc/RING finger domain, C3HC4 (zinc finger)"/>
    <property type="match status" value="1"/>
</dbReference>
<dbReference type="OrthoDB" id="19938at2759"/>
<keyword evidence="5 7" id="KW-0863">Zinc-finger</keyword>
<comment type="catalytic activity">
    <reaction evidence="1">
        <text>S-ubiquitinyl-[E2 ubiquitin-conjugating enzyme]-L-cysteine + [acceptor protein]-L-lysine = [E2 ubiquitin-conjugating enzyme]-L-cysteine + N(6)-ubiquitinyl-[acceptor protein]-L-lysine.</text>
        <dbReference type="EC" id="2.3.2.27"/>
    </reaction>
</comment>
<feature type="region of interest" description="Disordered" evidence="10">
    <location>
        <begin position="1040"/>
        <end position="1059"/>
    </location>
</feature>
<dbReference type="InterPro" id="IPR001841">
    <property type="entry name" value="Znf_RING"/>
</dbReference>
<dbReference type="GO" id="GO:0061630">
    <property type="term" value="F:ubiquitin protein ligase activity"/>
    <property type="evidence" value="ECO:0007669"/>
    <property type="project" value="UniProtKB-EC"/>
</dbReference>
<feature type="repeat" description="NHL" evidence="8">
    <location>
        <begin position="3471"/>
        <end position="3514"/>
    </location>
</feature>
<dbReference type="InterPro" id="IPR027370">
    <property type="entry name" value="Znf-RING_euk"/>
</dbReference>
<dbReference type="GO" id="GO:0008270">
    <property type="term" value="F:zinc ion binding"/>
    <property type="evidence" value="ECO:0007669"/>
    <property type="project" value="UniProtKB-KW"/>
</dbReference>
<dbReference type="InterPro" id="IPR011042">
    <property type="entry name" value="6-blade_b-propeller_TolB-like"/>
</dbReference>
<sequence length="4058" mass="449758">MDRGKLGGPRKTKPKGPPPTGELIALGSKPTPMATDPKLPSQQRKLSATGSSLLPSSSSAFAAKKPKLGVLTPLGRPAEGPKKPLVPTRESSVAPILVPASDLIDSILDAEAENNDDRVDSLIVGAINTLKSNKAKPDQAVFLSLMFLAKTKPLIFLSEGVTESFCSLLKRDVSFNFKSKGNPLVVVLTCNILMSAYQEEDNWPDNFVKVFVEDSLGERVWVDNPECKEFVANIQTAFNTRLPTKSGLTSDPSGRPPSSTPEHCPSPTQFGDDDDRGSDLSEGLTTSERLTPDDQSITPRYTFMQESIEGYILDTLKDQLTRRQAMDNLSRNLIRLMTVTCGYAEVRLMAVQRLEMWLQNPKLTRPAQELLMSVCLNCVTQDPQDVEVVSALIRVRLKTKPLINHYNSCMRELLNAHSENLSLVLKHTIYNELSNSRNPNNMSLLAVLFQHSPEEAAKFLAVVFQELLTNREDYLRAVRALLREIIRALRGDLNFAAFCRSLMQERSESQFMEMEGHLKERLLLQLTDLICLGCLLSVTAAVKEAASALARGEKKDLETLRRFQLQSSVIQRDSVWWLHTIAPGMFKLNSTDYVQCIQKVLFMESAESYYSKDNWPPEGERAYLLRLVSEVPVQEDTLMRLLVTGLSRDLPLSAIKMNKQTNKQITLQSRYLLRLVSEVPVQEDTLMRLLVIGLSRDLPLSAVEALDLADQVVRRAASLHSPDFDVLPVERIQLVDAVLNLCAYHHPENIQLPQGYEPPTLAISNLYWKGWMLLLTVSAFNPANIGHAAWEHYPQLKCFMEMVMTNDYDWPPGTLATEEKKAELINKELQICELEKQEILEFESHLAAASTKVSITEANSLLIAQLISMDPRYVNNHHGYLSGVARRPPPSILQQLRSLNKSLKLGHLLCRCRAPDFLLDIIQRQGTSQSMPWLAELVESSEGSMEVLPVQCLCEFLLHDIGEEAAQQEDEELLEMEKSKMEMERLKQKSRKQDQLRRRLQTLLYGPDSQPNQTHEVLQYFLRRLGAQQRAGRNLAAKGAQQRAGRNLAAKGAQQRAGRNLAAKGAQQRAGRNLAAKGAQQRAGRNLAAKPCSLEAQKRLQFFLRTLGGAAEGRQEPGCKEAHKRLQYFLQQLGVQQRAGRNLAAKTSGLEAHKRLQYFLQQLEAQQRAGRNLAAKALSMLLAPRTPPRQRSSKDSSTSEAPEQDKEMAAAEEEEDAVTMVMEEEAVVCPPELKGFHWLLVELPKLPHFNIVLATTVYALRQACQTETDPMAVSAYMLFLSQHAPPVVSDMADLALDMATVIVERPTIIAHLMPRGVGGRDGGLGGREEADIAFCALLAIYIQYFKMVLQPQGEPAWSESQDQIFLRWSTGEGATMHILVVHAMIILLTYGEPRGDNEYNWLLEVWFPIQGQPPAAYLVDTSEEALLLPDWLKLRMIRSHVQRLVDAALLDLDPAQLVLFVQSFGIPMDSMSKLLICLDEAVTHNPLAMQQAVVDKAYMSQLVEVQHMRGVVGGEKFKAFLNDNGSLSTGESTSQGAVVDVEMISPVEEERGLSRRPQPSYRPPSTEAGWMQEIVKLFPVDPGVQITSAMKKDIVKGIQLGLSKEISAVTRGDERRESLGDILIATILQMCGGDYSIPFTSSLHQNSHLSCPIFRLLMARENSHLSCPIFRLLMAREVRLTCPSHLSVSPVVSPVCVGGGLLHPVHLQPPPELPPVLPHLQTPHGPRGKTHLSISPVYPHLSVSPVWGGGGLLHPVHLQPSPELPPVLPHLQTPHGPRGKTHLSILTCLSHLCGGDYCIPFTSSLHQNSHLSCPIFRLLMAREVRLTCPSHLSVSPVCVGGGDYSIPFTSSLHQNSHLSCPIFRLLMAREVRHTCPSHLSILTCLSHLCGGGDFSIPFTSSLHQNSHLSCPIFRLLMAREVRLTCPSHLSILTCLSHLCGGGGGYSIPFTSSLHQNSHLSCPIFRLLMAREVRLTCPSHLSILTCLSHLCGGGGYSIPFTSSLHQNSHLSCPIFRLLMARETPHGPRGKTHLSISPVYPHLSVSPEWGGGDYSIPFTSSLHQNSHLSCPIFRLLMARENSHLSGPIFRLLMAREVRLTCSISPVYPHLSVSPVCVWGGGDYSIPFTSSLHQNSHLSCPIFRLLMAREVRLTCPSHLSILTCLSHLCVGGGDYSIPFTSSLHQNSHLSCPIFRLLMARENSHLSCPIFRLLMAREVRLTCPSHLSVSPVCVGGGDYSIPFTSSLHQNSHLSCPIFRLLMAREVRHTCPSHLSILTCLSHLCGGGDFSIPFTSSLHQNSHLSCPIFRLLMAREVRLTCPSHLSILTCLSHLCGGGGYSIPFTSSLHQNSHLSCPIFRLLMAREVRLTCPSHLSILTCLSHLCGGGGYSIPFTSSLHQNSHLSCPIFRLLMAREVRLTCPSHLSILTCLSSPVCVCVGGTTTSRSPPASTRTPTCPAPSSDSSWPERLLMAREVRLTCPSHLSVLPVCVGGGDYSIPFTSSLHQNSHLSGPIFRLLMAREVRLTCSISPVYPHLSVSPVCVWGGGDYSIPFTSSLHQNSHLSCPIFRLLMARENSHLSCPIFRLLMAREVRLTCPSHLSILTCLSHLCVCGGGLLHPVHFQPPPELPPVLPHLQTPHGPRGKTHLSILTCLSHLCGGGDFSIPFTSSLHQNSHLSCPIFRLLMARETPHGPRGKTHLSISPVYPYLSILTCVCVGGGYSIPFTSSLHQNSHLSCPIFRLLMARENVMRKRNQSSGFPALVSRLVKYHSSRGTLTTVLKQYHRQLAPVQKDINSTLTTVLKQYYCQLASVQKDINAEYYCNSTIHARSVKYHDTRLEYHNSRLRYHKYHSSRGTLTMVLKQYHQQLALVQKDINVLSALQAVLEAPYQHQQNLVRQAIAAIKHADPTQPLDFSLVHRVCALLCRFNSPLLEEFLVACLTLGLRLPPGHAGKGEVMTQSHTQLLARMLMEQRGVSAGGGRVPSPVSGLLVDWLETSDTEIVSTCPDHQLHLLFARDGGRSSTQPYLLALLTHQTNYDTLHRCIDFLLQGEGKDRISSTAALDFLWACIHIPKVWQGRDTKVPQVRNTPVFTFHSVAGSGHQGTAGSGHQGSTGEKHTCIHIPNVWQGRDTKVPQDLTAQGQEKENKMASSFTEQICEDLTCSICLELLTRPKVLPCQHTFCQGCIEHHIRGGPQMFFRCPYCRLLARLPPMGVLGLPDNRMASSLCEKLKQELGESRPRLSDSAAQGSCSVAASDVDDRHGNQLQTEPPQINFDGEGPGTGEFRGLIGVTVSDEGEIFVADHLNQRIQVFNQGGMFAHQLLTAIPNGEMIDPRDLALDGLGNLWVVGKRWVVRKPDSPGLAVQYTKQGMVLEKFDLQGIRWTRGVAVDTRRNHILITQTTGDWDDLDKLGGVVQVFRPDGTLVGTVTARNAWWSFLSRQQRSMYPLYHTVDGDGKTLITDCENHCVLIYDEDGQFLFQFGGEGSGEGQLKDPHGICTDGSGNIVVADTGNSRVELFDKTGKFLRHVARDAQQPRAVAMAAQGQLRCLDKEKILQLRPSQLCCLVDYILQEAGESCPASPDDPGSLKESLSDSIQARLPLLLSCCHGNKKEVSAEVLAYLQKKMTGQDKDSVVAMATRQFLLLLYIRAPHMHTHDSVSEVISMEMEAAKGGYSQSDLVSREHETRPRLVKIVLPPLPPCGVGLDSFTHRLLSVLGNCAAGKVCEDRMYDTNILCRKLATVHPALLLRQLPMIAALLRGRVHLNFDEFVHRHHFLFFTHVLGLLELLVPHVFRKEHPLEDVLESYFDLLKEHYSSRRELGALVNKVIQFLHQFTSNDPQRAVALLQKHSATLHHVSKQYPDLSLLKSLLAGISLPSSSSDSVDETSSSSSKEGGLPETGRASPIPLVVPPASGTPWTAVQLAPFLKRIKKGQDHDDVLKVLHDLELTSKRRVDVLEHFLADLKRLMSDSHDDCRNIAHNLVMRHIKSKPSCAAEFLDSYLHCLDTNDHNIIKTTLRNLADYIVLCQEHSNVLVRKAFAVGVQMKIDTSNIIADAINMLRLEGYND</sequence>
<evidence type="ECO:0000256" key="8">
    <source>
        <dbReference type="PROSITE-ProRule" id="PRU00504"/>
    </source>
</evidence>
<name>A0A8K0ABT5_BRALA</name>
<dbReference type="PANTHER" id="PTHR21224">
    <property type="entry name" value="INTEGRATOR COMPLEX SUBUNIT 1"/>
    <property type="match status" value="1"/>
</dbReference>
<evidence type="ECO:0000313" key="12">
    <source>
        <dbReference type="EMBL" id="CAH1273047.1"/>
    </source>
</evidence>
<dbReference type="InterPro" id="IPR022145">
    <property type="entry name" value="INTS1_RPB2-bd"/>
</dbReference>
<dbReference type="SUPFAM" id="SSF101898">
    <property type="entry name" value="NHL repeat"/>
    <property type="match status" value="1"/>
</dbReference>
<dbReference type="PANTHER" id="PTHR21224:SF1">
    <property type="entry name" value="INTEGRATOR COMPLEX SUBUNIT 1"/>
    <property type="match status" value="1"/>
</dbReference>
<dbReference type="Pfam" id="PF01436">
    <property type="entry name" value="NHL"/>
    <property type="match status" value="1"/>
</dbReference>
<dbReference type="Proteomes" id="UP000838412">
    <property type="component" value="Chromosome 9"/>
</dbReference>
<dbReference type="EC" id="2.3.2.27" evidence="2"/>
<dbReference type="Pfam" id="PF22928">
    <property type="entry name" value="INTS1_R4"/>
    <property type="match status" value="1"/>
</dbReference>
<evidence type="ECO:0000313" key="13">
    <source>
        <dbReference type="Proteomes" id="UP000838412"/>
    </source>
</evidence>
<dbReference type="InterPro" id="IPR017907">
    <property type="entry name" value="Znf_RING_CS"/>
</dbReference>
<dbReference type="PROSITE" id="PS00518">
    <property type="entry name" value="ZF_RING_1"/>
    <property type="match status" value="1"/>
</dbReference>
<feature type="coiled-coil region" evidence="9">
    <location>
        <begin position="966"/>
        <end position="996"/>
    </location>
</feature>
<dbReference type="InterPro" id="IPR053964">
    <property type="entry name" value="INT1_R3"/>
</dbReference>
<evidence type="ECO:0000256" key="6">
    <source>
        <dbReference type="ARBA" id="ARBA00022833"/>
    </source>
</evidence>
<evidence type="ECO:0000259" key="11">
    <source>
        <dbReference type="PROSITE" id="PS50089"/>
    </source>
</evidence>
<feature type="compositionally biased region" description="Low complexity" evidence="10">
    <location>
        <begin position="3868"/>
        <end position="3883"/>
    </location>
</feature>
<proteinExistence type="predicted"/>
<gene>
    <name evidence="12" type="primary">INTS1</name>
    <name evidence="12" type="ORF">BLAG_LOCUS24508</name>
</gene>
<dbReference type="Pfam" id="PF12432">
    <property type="entry name" value="INTS1_RP2B-bd"/>
    <property type="match status" value="1"/>
</dbReference>
<feature type="compositionally biased region" description="Polar residues" evidence="10">
    <location>
        <begin position="260"/>
        <end position="269"/>
    </location>
</feature>
<feature type="region of interest" description="Disordered" evidence="10">
    <location>
        <begin position="242"/>
        <end position="298"/>
    </location>
</feature>
<evidence type="ECO:0000256" key="4">
    <source>
        <dbReference type="ARBA" id="ARBA00022737"/>
    </source>
</evidence>
<evidence type="ECO:0000256" key="1">
    <source>
        <dbReference type="ARBA" id="ARBA00000900"/>
    </source>
</evidence>
<evidence type="ECO:0000256" key="3">
    <source>
        <dbReference type="ARBA" id="ARBA00022723"/>
    </source>
</evidence>
<dbReference type="SUPFAM" id="SSF57850">
    <property type="entry name" value="RING/U-box"/>
    <property type="match status" value="1"/>
</dbReference>
<evidence type="ECO:0000256" key="5">
    <source>
        <dbReference type="ARBA" id="ARBA00022771"/>
    </source>
</evidence>
<feature type="region of interest" description="Disordered" evidence="10">
    <location>
        <begin position="3868"/>
        <end position="3899"/>
    </location>
</feature>
<keyword evidence="13" id="KW-1185">Reference proteome</keyword>
<dbReference type="InterPro" id="IPR013083">
    <property type="entry name" value="Znf_RING/FYVE/PHD"/>
</dbReference>
<dbReference type="PROSITE" id="PS51125">
    <property type="entry name" value="NHL"/>
    <property type="match status" value="2"/>
</dbReference>
<evidence type="ECO:0000256" key="2">
    <source>
        <dbReference type="ARBA" id="ARBA00012483"/>
    </source>
</evidence>
<dbReference type="InterPro" id="IPR053966">
    <property type="entry name" value="INTS1_INTS2-bd"/>
</dbReference>
<dbReference type="Pfam" id="PF13445">
    <property type="entry name" value="zf-RING_UBOX"/>
    <property type="match status" value="1"/>
</dbReference>
<dbReference type="Gene3D" id="2.120.10.30">
    <property type="entry name" value="TolB, C-terminal domain"/>
    <property type="match status" value="1"/>
</dbReference>
<dbReference type="GO" id="GO:0034474">
    <property type="term" value="P:U2 snRNA 3'-end processing"/>
    <property type="evidence" value="ECO:0007669"/>
    <property type="project" value="InterPro"/>
</dbReference>
<keyword evidence="9" id="KW-0175">Coiled coil</keyword>
<dbReference type="InterPro" id="IPR001258">
    <property type="entry name" value="NHL_repeat"/>
</dbReference>
<evidence type="ECO:0000256" key="9">
    <source>
        <dbReference type="SAM" id="Coils"/>
    </source>
</evidence>
<keyword evidence="4" id="KW-0677">Repeat</keyword>
<evidence type="ECO:0000256" key="10">
    <source>
        <dbReference type="SAM" id="MobiDB-lite"/>
    </source>
</evidence>
<keyword evidence="3" id="KW-0479">Metal-binding</keyword>
<feature type="region of interest" description="Disordered" evidence="10">
    <location>
        <begin position="1181"/>
        <end position="1216"/>
    </location>
</feature>
<feature type="compositionally biased region" description="Low complexity" evidence="10">
    <location>
        <begin position="51"/>
        <end position="60"/>
    </location>
</feature>
<dbReference type="EMBL" id="OV696694">
    <property type="protein sequence ID" value="CAH1273047.1"/>
    <property type="molecule type" value="Genomic_DNA"/>
</dbReference>
<keyword evidence="6" id="KW-0862">Zinc</keyword>
<evidence type="ECO:0000256" key="7">
    <source>
        <dbReference type="PROSITE-ProRule" id="PRU00175"/>
    </source>
</evidence>
<protein>
    <recommendedName>
        <fullName evidence="2">RING-type E3 ubiquitin transferase</fullName>
        <ecNumber evidence="2">2.3.2.27</ecNumber>
    </recommendedName>
</protein>
<reference evidence="12" key="1">
    <citation type="submission" date="2022-01" db="EMBL/GenBank/DDBJ databases">
        <authorList>
            <person name="Braso-Vives M."/>
        </authorList>
    </citation>
    <scope>NUCLEOTIDE SEQUENCE</scope>
</reference>
<accession>A0A8K0ABT5</accession>
<dbReference type="GO" id="GO:0032039">
    <property type="term" value="C:integrator complex"/>
    <property type="evidence" value="ECO:0007669"/>
    <property type="project" value="InterPro"/>
</dbReference>
<feature type="compositionally biased region" description="Polar residues" evidence="10">
    <location>
        <begin position="283"/>
        <end position="298"/>
    </location>
</feature>
<organism evidence="12 13">
    <name type="scientific">Branchiostoma lanceolatum</name>
    <name type="common">Common lancelet</name>
    <name type="synonym">Amphioxus lanceolatum</name>
    <dbReference type="NCBI Taxonomy" id="7740"/>
    <lineage>
        <taxon>Eukaryota</taxon>
        <taxon>Metazoa</taxon>
        <taxon>Chordata</taxon>
        <taxon>Cephalochordata</taxon>
        <taxon>Leptocardii</taxon>
        <taxon>Amphioxiformes</taxon>
        <taxon>Branchiostomatidae</taxon>
        <taxon>Branchiostoma</taxon>
    </lineage>
</organism>
<dbReference type="SMART" id="SM00184">
    <property type="entry name" value="RING"/>
    <property type="match status" value="1"/>
</dbReference>
<dbReference type="InterPro" id="IPR038902">
    <property type="entry name" value="INTS1"/>
</dbReference>